<evidence type="ECO:0000313" key="1">
    <source>
        <dbReference type="EMBL" id="KAF5889419.1"/>
    </source>
</evidence>
<dbReference type="AlphaFoldDB" id="A0A8J4U277"/>
<evidence type="ECO:0000313" key="2">
    <source>
        <dbReference type="Proteomes" id="UP000727407"/>
    </source>
</evidence>
<proteinExistence type="predicted"/>
<comment type="caution">
    <text evidence="1">The sequence shown here is derived from an EMBL/GenBank/DDBJ whole genome shotgun (WGS) entry which is preliminary data.</text>
</comment>
<protein>
    <submittedName>
        <fullName evidence="1">Phospholipase D LcsSicTox-betaIC1</fullName>
    </submittedName>
</protein>
<dbReference type="EMBL" id="QNUK01000814">
    <property type="protein sequence ID" value="KAF5889419.1"/>
    <property type="molecule type" value="Genomic_DNA"/>
</dbReference>
<dbReference type="Proteomes" id="UP000727407">
    <property type="component" value="Unassembled WGS sequence"/>
</dbReference>
<keyword evidence="2" id="KW-1185">Reference proteome</keyword>
<accession>A0A8J4U277</accession>
<name>A0A8J4U277_CLAMG</name>
<gene>
    <name evidence="1" type="primary">gcvT</name>
    <name evidence="1" type="ORF">DAT39_020882</name>
</gene>
<reference evidence="1" key="1">
    <citation type="submission" date="2020-07" db="EMBL/GenBank/DDBJ databases">
        <title>Clarias magur genome sequencing, assembly and annotation.</title>
        <authorList>
            <person name="Kushwaha B."/>
            <person name="Kumar R."/>
            <person name="Das P."/>
            <person name="Joshi C.G."/>
            <person name="Kumar D."/>
            <person name="Nagpure N.S."/>
            <person name="Pandey M."/>
            <person name="Agarwal S."/>
            <person name="Srivastava S."/>
            <person name="Singh M."/>
            <person name="Sahoo L."/>
            <person name="Jayasankar P."/>
            <person name="Meher P.K."/>
            <person name="Koringa P.G."/>
            <person name="Iquebal M.A."/>
            <person name="Das S.P."/>
            <person name="Bit A."/>
            <person name="Patnaik S."/>
            <person name="Patel N."/>
            <person name="Shah T.M."/>
            <person name="Hinsu A."/>
            <person name="Jena J.K."/>
        </authorList>
    </citation>
    <scope>NUCLEOTIDE SEQUENCE</scope>
    <source>
        <strain evidence="1">CIFAMagur01</strain>
        <tissue evidence="1">Testis</tissue>
    </source>
</reference>
<feature type="non-terminal residue" evidence="1">
    <location>
        <position position="78"/>
    </location>
</feature>
<organism evidence="1 2">
    <name type="scientific">Clarias magur</name>
    <name type="common">Asian catfish</name>
    <name type="synonym">Macropteronotus magur</name>
    <dbReference type="NCBI Taxonomy" id="1594786"/>
    <lineage>
        <taxon>Eukaryota</taxon>
        <taxon>Metazoa</taxon>
        <taxon>Chordata</taxon>
        <taxon>Craniata</taxon>
        <taxon>Vertebrata</taxon>
        <taxon>Euteleostomi</taxon>
        <taxon>Actinopterygii</taxon>
        <taxon>Neopterygii</taxon>
        <taxon>Teleostei</taxon>
        <taxon>Ostariophysi</taxon>
        <taxon>Siluriformes</taxon>
        <taxon>Clariidae</taxon>
        <taxon>Clarias</taxon>
    </lineage>
</organism>
<sequence length="78" mass="8771">MATHAYNEKPTWLALDPSSVTRRPLGWDVSSFQNLEKVRGDAQVAAAQTIWSSTDCLPWGRERLQSGISRQGRSIWPT</sequence>